<accession>A0ABW0S9L0</accession>
<feature type="domain" description="Polysaccharide chain length determinant N-terminal" evidence="8">
    <location>
        <begin position="1"/>
        <end position="62"/>
    </location>
</feature>
<feature type="transmembrane region" description="Helical" evidence="7">
    <location>
        <begin position="483"/>
        <end position="503"/>
    </location>
</feature>
<feature type="coiled-coil region" evidence="6">
    <location>
        <begin position="220"/>
        <end position="247"/>
    </location>
</feature>
<organism evidence="9 10">
    <name type="scientific">Rubellimicrobium aerolatum</name>
    <dbReference type="NCBI Taxonomy" id="490979"/>
    <lineage>
        <taxon>Bacteria</taxon>
        <taxon>Pseudomonadati</taxon>
        <taxon>Pseudomonadota</taxon>
        <taxon>Alphaproteobacteria</taxon>
        <taxon>Rhodobacterales</taxon>
        <taxon>Roseobacteraceae</taxon>
        <taxon>Rubellimicrobium</taxon>
    </lineage>
</organism>
<name>A0ABW0S9L0_9RHOB</name>
<feature type="coiled-coil region" evidence="6">
    <location>
        <begin position="321"/>
        <end position="386"/>
    </location>
</feature>
<evidence type="ECO:0000313" key="9">
    <source>
        <dbReference type="EMBL" id="MFC5565551.1"/>
    </source>
</evidence>
<dbReference type="PANTHER" id="PTHR32309">
    <property type="entry name" value="TYROSINE-PROTEIN KINASE"/>
    <property type="match status" value="1"/>
</dbReference>
<gene>
    <name evidence="9" type="ORF">ACFPOC_03860</name>
</gene>
<evidence type="ECO:0000256" key="4">
    <source>
        <dbReference type="ARBA" id="ARBA00022989"/>
    </source>
</evidence>
<dbReference type="Proteomes" id="UP001596056">
    <property type="component" value="Unassembled WGS sequence"/>
</dbReference>
<evidence type="ECO:0000259" key="8">
    <source>
        <dbReference type="Pfam" id="PF02706"/>
    </source>
</evidence>
<evidence type="ECO:0000256" key="2">
    <source>
        <dbReference type="ARBA" id="ARBA00022475"/>
    </source>
</evidence>
<keyword evidence="6" id="KW-0175">Coiled coil</keyword>
<dbReference type="InterPro" id="IPR003856">
    <property type="entry name" value="LPS_length_determ_N"/>
</dbReference>
<keyword evidence="10" id="KW-1185">Reference proteome</keyword>
<keyword evidence="4 7" id="KW-1133">Transmembrane helix</keyword>
<dbReference type="InterPro" id="IPR050445">
    <property type="entry name" value="Bact_polysacc_biosynth/exp"/>
</dbReference>
<proteinExistence type="predicted"/>
<evidence type="ECO:0000256" key="7">
    <source>
        <dbReference type="SAM" id="Phobius"/>
    </source>
</evidence>
<reference evidence="10" key="1">
    <citation type="journal article" date="2019" name="Int. J. Syst. Evol. Microbiol.">
        <title>The Global Catalogue of Microorganisms (GCM) 10K type strain sequencing project: providing services to taxonomists for standard genome sequencing and annotation.</title>
        <authorList>
            <consortium name="The Broad Institute Genomics Platform"/>
            <consortium name="The Broad Institute Genome Sequencing Center for Infectious Disease"/>
            <person name="Wu L."/>
            <person name="Ma J."/>
        </authorList>
    </citation>
    <scope>NUCLEOTIDE SEQUENCE [LARGE SCALE GENOMIC DNA]</scope>
    <source>
        <strain evidence="10">KACC 11588</strain>
    </source>
</reference>
<comment type="caution">
    <text evidence="9">The sequence shown here is derived from an EMBL/GenBank/DDBJ whole genome shotgun (WGS) entry which is preliminary data.</text>
</comment>
<evidence type="ECO:0000256" key="6">
    <source>
        <dbReference type="SAM" id="Coils"/>
    </source>
</evidence>
<dbReference type="EMBL" id="JBHSNA010000002">
    <property type="protein sequence ID" value="MFC5565551.1"/>
    <property type="molecule type" value="Genomic_DNA"/>
</dbReference>
<dbReference type="RefSeq" id="WP_209838039.1">
    <property type="nucleotide sequence ID" value="NZ_JAGGJP010000002.1"/>
</dbReference>
<evidence type="ECO:0000256" key="1">
    <source>
        <dbReference type="ARBA" id="ARBA00004651"/>
    </source>
</evidence>
<dbReference type="PANTHER" id="PTHR32309:SF13">
    <property type="entry name" value="FERRIC ENTEROBACTIN TRANSPORT PROTEIN FEPE"/>
    <property type="match status" value="1"/>
</dbReference>
<dbReference type="Pfam" id="PF02706">
    <property type="entry name" value="Wzz"/>
    <property type="match status" value="1"/>
</dbReference>
<keyword evidence="5 7" id="KW-0472">Membrane</keyword>
<evidence type="ECO:0000313" key="10">
    <source>
        <dbReference type="Proteomes" id="UP001596056"/>
    </source>
</evidence>
<evidence type="ECO:0000256" key="5">
    <source>
        <dbReference type="ARBA" id="ARBA00023136"/>
    </source>
</evidence>
<feature type="transmembrane region" description="Helical" evidence="7">
    <location>
        <begin position="423"/>
        <end position="444"/>
    </location>
</feature>
<comment type="subcellular location">
    <subcellularLocation>
        <location evidence="1">Cell membrane</location>
        <topology evidence="1">Multi-pass membrane protein</topology>
    </subcellularLocation>
</comment>
<sequence length="533" mass="57917">MDLKFYLSVFLRRLPYVILLTVLGAVLGGTVAALLPPSYYTQARLAVESEQIPGDLAASTVQSPPLEQIQFITQRILSRERLIDLANRLDIYAPAPGEAPVQMAADDLVADLRERIQITTTGGGPGRTTREPVQPISVTVGFTAGTAQLSAAVTNEVVTLMLRENVEMRTQTAGQTLDFFNQEVDRLGQDLARKGAAIRAFQESNRDALPDSLEFRRGQLVAEQERLLQLQRDAAALRERRQQLVNLYEATGAVGFDAAGAALTPEQRQLQELRNQLSSALAVLSPTNPRVTVLQNQITALEAQVAATQGASVANSARAGMSAYEIQLADMDLQIRQLEEQQPAIEAGLAELQATIEATPANAITLADLQRDYENVSEQYDQAVARRAVAETGEMIETLSRGQRITVVEQAVPPERPQSPNRLLIAAGGLGGGLFLGLALVALLELSDRSIRRPVELTGKLGIVPFAALPLIRSRYDLRRRKMRIAVALALILVVLPGALWFIHSQIMPLNLVADRLLGRMTASLDPVLSNLG</sequence>
<keyword evidence="3 7" id="KW-0812">Transmembrane</keyword>
<protein>
    <submittedName>
        <fullName evidence="9">GumC family protein</fullName>
    </submittedName>
</protein>
<keyword evidence="2" id="KW-1003">Cell membrane</keyword>
<evidence type="ECO:0000256" key="3">
    <source>
        <dbReference type="ARBA" id="ARBA00022692"/>
    </source>
</evidence>